<keyword evidence="2" id="KW-1185">Reference proteome</keyword>
<dbReference type="PANTHER" id="PTHR46954">
    <property type="entry name" value="C2H2-TYPE DOMAIN-CONTAINING PROTEIN"/>
    <property type="match status" value="1"/>
</dbReference>
<proteinExistence type="predicted"/>
<reference evidence="1 2" key="1">
    <citation type="submission" date="2021-06" db="EMBL/GenBank/DDBJ databases">
        <authorList>
            <person name="Kallberg Y."/>
            <person name="Tangrot J."/>
            <person name="Rosling A."/>
        </authorList>
    </citation>
    <scope>NUCLEOTIDE SEQUENCE [LARGE SCALE GENOMIC DNA]</scope>
    <source>
        <strain evidence="1 2">120-4 pot B 10/14</strain>
    </source>
</reference>
<dbReference type="Proteomes" id="UP000789901">
    <property type="component" value="Unassembled WGS sequence"/>
</dbReference>
<dbReference type="PANTHER" id="PTHR46954:SF1">
    <property type="entry name" value="C2H2-TYPE DOMAIN-CONTAINING PROTEIN"/>
    <property type="match status" value="1"/>
</dbReference>
<evidence type="ECO:0000313" key="1">
    <source>
        <dbReference type="EMBL" id="CAG8833697.1"/>
    </source>
</evidence>
<evidence type="ECO:0000313" key="2">
    <source>
        <dbReference type="Proteomes" id="UP000789901"/>
    </source>
</evidence>
<protein>
    <submittedName>
        <fullName evidence="1">10036_t:CDS:1</fullName>
    </submittedName>
</protein>
<name>A0ABN7WKH1_GIGMA</name>
<organism evidence="1 2">
    <name type="scientific">Gigaspora margarita</name>
    <dbReference type="NCBI Taxonomy" id="4874"/>
    <lineage>
        <taxon>Eukaryota</taxon>
        <taxon>Fungi</taxon>
        <taxon>Fungi incertae sedis</taxon>
        <taxon>Mucoromycota</taxon>
        <taxon>Glomeromycotina</taxon>
        <taxon>Glomeromycetes</taxon>
        <taxon>Diversisporales</taxon>
        <taxon>Gigasporaceae</taxon>
        <taxon>Gigaspora</taxon>
    </lineage>
</organism>
<feature type="non-terminal residue" evidence="1">
    <location>
        <position position="411"/>
    </location>
</feature>
<sequence>MSTFSKKLGGIILSVDHFGSHLDTMRNITNSNIELRNFNYASKKLCDLWQKDDIHRHKVAINYIDYKINPFDETFDISWNWIDKYCQICHYSLDIRRCDNIRYCSSWKNEAVEALLAKNNRFLLLFTKDQDGHFLSCIHILQKPKINAITDDSFSLLLYVYVENVLDLIHLKVLLLELPFLKMESEDNIEFLEEQTLNVKANNQNLGELVDAPMIGQTFGSWDELDHFISFYAKSQNFVSMIRGSEYKDGSATNSKQTYRMPLANSCKLPKTTGVLSITSLHLSHNDYPVKDETNKTQYRMLTKQYPDTFFLPKDLTNTIQTFKRQNHVEYEAAILLNHLLEHKSDDNRWVINWKDKLLLKFPDAAPYLNRALSNEKEKWALCYTSKIFTAGMQSTQRVESQNSIIKNSVN</sequence>
<accession>A0ABN7WKH1</accession>
<dbReference type="EMBL" id="CAJVQB010047906">
    <property type="protein sequence ID" value="CAG8833697.1"/>
    <property type="molecule type" value="Genomic_DNA"/>
</dbReference>
<comment type="caution">
    <text evidence="1">The sequence shown here is derived from an EMBL/GenBank/DDBJ whole genome shotgun (WGS) entry which is preliminary data.</text>
</comment>
<gene>
    <name evidence="1" type="ORF">GMARGA_LOCUS31680</name>
</gene>